<feature type="compositionally biased region" description="Low complexity" evidence="2">
    <location>
        <begin position="346"/>
        <end position="358"/>
    </location>
</feature>
<evidence type="ECO:0000256" key="1">
    <source>
        <dbReference type="SAM" id="Coils"/>
    </source>
</evidence>
<organism evidence="3 4">
    <name type="scientific">Sorangium cellulosum</name>
    <name type="common">Polyangium cellulosum</name>
    <dbReference type="NCBI Taxonomy" id="56"/>
    <lineage>
        <taxon>Bacteria</taxon>
        <taxon>Pseudomonadati</taxon>
        <taxon>Myxococcota</taxon>
        <taxon>Polyangia</taxon>
        <taxon>Polyangiales</taxon>
        <taxon>Polyangiaceae</taxon>
        <taxon>Sorangium</taxon>
    </lineage>
</organism>
<accession>A0A2L0EYI3</accession>
<feature type="compositionally biased region" description="Low complexity" evidence="2">
    <location>
        <begin position="365"/>
        <end position="374"/>
    </location>
</feature>
<feature type="compositionally biased region" description="Basic and acidic residues" evidence="2">
    <location>
        <begin position="246"/>
        <end position="266"/>
    </location>
</feature>
<keyword evidence="1" id="KW-0175">Coiled coil</keyword>
<proteinExistence type="predicted"/>
<evidence type="ECO:0000256" key="2">
    <source>
        <dbReference type="SAM" id="MobiDB-lite"/>
    </source>
</evidence>
<feature type="region of interest" description="Disordered" evidence="2">
    <location>
        <begin position="328"/>
        <end position="397"/>
    </location>
</feature>
<reference evidence="3 4" key="1">
    <citation type="submission" date="2015-09" db="EMBL/GenBank/DDBJ databases">
        <title>Sorangium comparison.</title>
        <authorList>
            <person name="Zaburannyi N."/>
            <person name="Bunk B."/>
            <person name="Overmann J."/>
            <person name="Mueller R."/>
        </authorList>
    </citation>
    <scope>NUCLEOTIDE SEQUENCE [LARGE SCALE GENOMIC DNA]</scope>
    <source>
        <strain evidence="3 4">So ce26</strain>
    </source>
</reference>
<name>A0A2L0EYI3_SORCE</name>
<dbReference type="EMBL" id="CP012673">
    <property type="protein sequence ID" value="AUX44368.1"/>
    <property type="molecule type" value="Genomic_DNA"/>
</dbReference>
<feature type="region of interest" description="Disordered" evidence="2">
    <location>
        <begin position="236"/>
        <end position="294"/>
    </location>
</feature>
<feature type="coiled-coil region" evidence="1">
    <location>
        <begin position="103"/>
        <end position="130"/>
    </location>
</feature>
<dbReference type="Proteomes" id="UP000238348">
    <property type="component" value="Chromosome"/>
</dbReference>
<feature type="compositionally biased region" description="Pro residues" evidence="2">
    <location>
        <begin position="335"/>
        <end position="345"/>
    </location>
</feature>
<protein>
    <submittedName>
        <fullName evidence="3">Uncharacterized protein</fullName>
    </submittedName>
</protein>
<evidence type="ECO:0000313" key="3">
    <source>
        <dbReference type="EMBL" id="AUX44368.1"/>
    </source>
</evidence>
<gene>
    <name evidence="3" type="ORF">SOCE26_058320</name>
</gene>
<sequence>MSVARSTPEVDAAARERSPLAEALAKLDEAMRPPQGLSGDPERRRVAARLAELVRCEDGELPAFARRHLPGRAVEAPALRAVRELVLAIGRVLCPEGESVEALGVLQDVHRALEERLADARRAAAQREAEAAAASVTSAPALVEANAPLSRPGGVLPFVSAAVATAAPVAVPSLAPLAMPAPMPLAAPAPVPLAMPAPVPLAMPAPVPVTMPAPVPLAAPAPVAMPASLAAPAPVPVATSVPRTEPPAHETEPPDRETEPPDRETEPPASRTEPPASITEVMPAGRTNPETERTVHSVLPFVQVVSEERPRPTVARFDAALPFQPVAGLDETPAREPPASGPSVPPASARSPQPAAGPSVPPASAPSVSPAAGPSVPPASTPGPTASGDPISMRSPPPLTLNQYAGLVVACELYPAYVESTHARYGVPTPAARAALDAFWAARLAADPALAQRWPELCEAARRYFLQSR</sequence>
<evidence type="ECO:0000313" key="4">
    <source>
        <dbReference type="Proteomes" id="UP000238348"/>
    </source>
</evidence>
<dbReference type="AlphaFoldDB" id="A0A2L0EYI3"/>
<dbReference type="RefSeq" id="WP_104982902.1">
    <property type="nucleotide sequence ID" value="NZ_CP012673.1"/>
</dbReference>